<feature type="signal peptide" evidence="1">
    <location>
        <begin position="1"/>
        <end position="19"/>
    </location>
</feature>
<keyword evidence="4" id="KW-1185">Reference proteome</keyword>
<dbReference type="InterPro" id="IPR014602">
    <property type="entry name" value="UCP036226"/>
</dbReference>
<name>A0A4R7B5K0_9NEIS</name>
<sequence length="202" mass="22033">MRMILTMALLFTVSTPALAEEASAPPNPLSPLIGVWEGDAGIDVAPAQKKTGLPPGSAATSPYFERITITDGPSATNASEQDLVSVAYHQQVFRKSDQKQFHDQIGYWIWDKKNQKLIDSFCIPRGVCITAEGPLKHPGEFAVNMLRAAEASFAAKNAQTRAFEISMKLNGDGSLSYTQKTDLFIYGRPFTHIDASTLKKKG</sequence>
<feature type="chain" id="PRO_5020880532" description="THAP4-like heme-binding domain-containing protein" evidence="1">
    <location>
        <begin position="20"/>
        <end position="202"/>
    </location>
</feature>
<evidence type="ECO:0000259" key="2">
    <source>
        <dbReference type="Pfam" id="PF08768"/>
    </source>
</evidence>
<dbReference type="EMBL" id="SNZP01000006">
    <property type="protein sequence ID" value="TDR79950.1"/>
    <property type="molecule type" value="Genomic_DNA"/>
</dbReference>
<evidence type="ECO:0000313" key="3">
    <source>
        <dbReference type="EMBL" id="TDR79950.1"/>
    </source>
</evidence>
<organism evidence="3 4">
    <name type="scientific">Paludibacterium purpuratum</name>
    <dbReference type="NCBI Taxonomy" id="1144873"/>
    <lineage>
        <taxon>Bacteria</taxon>
        <taxon>Pseudomonadati</taxon>
        <taxon>Pseudomonadota</taxon>
        <taxon>Betaproteobacteria</taxon>
        <taxon>Neisseriales</taxon>
        <taxon>Chromobacteriaceae</taxon>
        <taxon>Paludibacterium</taxon>
    </lineage>
</organism>
<dbReference type="SUPFAM" id="SSF50814">
    <property type="entry name" value="Lipocalins"/>
    <property type="match status" value="1"/>
</dbReference>
<dbReference type="Gene3D" id="2.40.128.20">
    <property type="match status" value="1"/>
</dbReference>
<feature type="domain" description="THAP4-like heme-binding" evidence="2">
    <location>
        <begin position="27"/>
        <end position="200"/>
    </location>
</feature>
<comment type="caution">
    <text evidence="3">The sequence shown here is derived from an EMBL/GenBank/DDBJ whole genome shotgun (WGS) entry which is preliminary data.</text>
</comment>
<proteinExistence type="predicted"/>
<dbReference type="AlphaFoldDB" id="A0A4R7B5K0"/>
<dbReference type="InterPro" id="IPR014878">
    <property type="entry name" value="THAP4-like_heme-bd"/>
</dbReference>
<reference evidence="3 4" key="1">
    <citation type="submission" date="2019-03" db="EMBL/GenBank/DDBJ databases">
        <title>Genomic Encyclopedia of Type Strains, Phase III (KMG-III): the genomes of soil and plant-associated and newly described type strains.</title>
        <authorList>
            <person name="Whitman W."/>
        </authorList>
    </citation>
    <scope>NUCLEOTIDE SEQUENCE [LARGE SCALE GENOMIC DNA]</scope>
    <source>
        <strain evidence="3 4">CECT 8976</strain>
    </source>
</reference>
<dbReference type="Pfam" id="PF08768">
    <property type="entry name" value="THAP4_heme-bd"/>
    <property type="match status" value="1"/>
</dbReference>
<keyword evidence="1" id="KW-0732">Signal</keyword>
<evidence type="ECO:0000313" key="4">
    <source>
        <dbReference type="Proteomes" id="UP000295611"/>
    </source>
</evidence>
<dbReference type="PIRSF" id="PIRSF036226">
    <property type="entry name" value="UCP036226"/>
    <property type="match status" value="1"/>
</dbReference>
<dbReference type="InterPro" id="IPR012674">
    <property type="entry name" value="Calycin"/>
</dbReference>
<protein>
    <recommendedName>
        <fullName evidence="2">THAP4-like heme-binding domain-containing protein</fullName>
    </recommendedName>
</protein>
<accession>A0A4R7B5K0</accession>
<evidence type="ECO:0000256" key="1">
    <source>
        <dbReference type="SAM" id="SignalP"/>
    </source>
</evidence>
<dbReference type="Proteomes" id="UP000295611">
    <property type="component" value="Unassembled WGS sequence"/>
</dbReference>
<dbReference type="OrthoDB" id="9784808at2"/>
<gene>
    <name evidence="3" type="ORF">DFP86_10689</name>
</gene>